<organism evidence="1">
    <name type="scientific">Lepeophtheirus salmonis</name>
    <name type="common">Salmon louse</name>
    <name type="synonym">Caligus salmonis</name>
    <dbReference type="NCBI Taxonomy" id="72036"/>
    <lineage>
        <taxon>Eukaryota</taxon>
        <taxon>Metazoa</taxon>
        <taxon>Ecdysozoa</taxon>
        <taxon>Arthropoda</taxon>
        <taxon>Crustacea</taxon>
        <taxon>Multicrustacea</taxon>
        <taxon>Hexanauplia</taxon>
        <taxon>Copepoda</taxon>
        <taxon>Siphonostomatoida</taxon>
        <taxon>Caligidae</taxon>
        <taxon>Lepeophtheirus</taxon>
    </lineage>
</organism>
<reference evidence="1" key="1">
    <citation type="submission" date="2014-05" db="EMBL/GenBank/DDBJ databases">
        <authorList>
            <person name="Chronopoulou M."/>
        </authorList>
    </citation>
    <scope>NUCLEOTIDE SEQUENCE</scope>
    <source>
        <tissue evidence="1">Whole organism</tissue>
    </source>
</reference>
<proteinExistence type="predicted"/>
<dbReference type="EMBL" id="HACA01001300">
    <property type="protein sequence ID" value="CDW18661.1"/>
    <property type="molecule type" value="Transcribed_RNA"/>
</dbReference>
<sequence length="15" mass="1772">MSTFFIEHNCCLLIT</sequence>
<evidence type="ECO:0000313" key="1">
    <source>
        <dbReference type="EMBL" id="CDW18661.1"/>
    </source>
</evidence>
<accession>A0A0K2SZK5</accession>
<name>A0A0K2SZK5_LEPSM</name>
<protein>
    <submittedName>
        <fullName evidence="1">Uncharacterized protein</fullName>
    </submittedName>
</protein>